<evidence type="ECO:0000256" key="1">
    <source>
        <dbReference type="SAM" id="Phobius"/>
    </source>
</evidence>
<dbReference type="AlphaFoldDB" id="A0AAW4VZ80"/>
<feature type="transmembrane region" description="Helical" evidence="1">
    <location>
        <begin position="139"/>
        <end position="164"/>
    </location>
</feature>
<keyword evidence="1" id="KW-0812">Transmembrane</keyword>
<dbReference type="PANTHER" id="PTHR45138">
    <property type="entry name" value="REGULATORY COMPONENTS OF SENSORY TRANSDUCTION SYSTEM"/>
    <property type="match status" value="1"/>
</dbReference>
<dbReference type="CDD" id="cd01949">
    <property type="entry name" value="GGDEF"/>
    <property type="match status" value="1"/>
</dbReference>
<comment type="caution">
    <text evidence="3">The sequence shown here is derived from an EMBL/GenBank/DDBJ whole genome shotgun (WGS) entry which is preliminary data.</text>
</comment>
<dbReference type="InterPro" id="IPR024529">
    <property type="entry name" value="ECF_trnsprt_substrate-spec"/>
</dbReference>
<feature type="transmembrane region" description="Helical" evidence="1">
    <location>
        <begin position="12"/>
        <end position="35"/>
    </location>
</feature>
<dbReference type="InterPro" id="IPR043128">
    <property type="entry name" value="Rev_trsase/Diguanyl_cyclase"/>
</dbReference>
<dbReference type="PANTHER" id="PTHR45138:SF9">
    <property type="entry name" value="DIGUANYLATE CYCLASE DGCM-RELATED"/>
    <property type="match status" value="1"/>
</dbReference>
<name>A0AAW4VZ80_9FIRM</name>
<feature type="transmembrane region" description="Helical" evidence="1">
    <location>
        <begin position="170"/>
        <end position="187"/>
    </location>
</feature>
<feature type="domain" description="GGDEF" evidence="2">
    <location>
        <begin position="321"/>
        <end position="449"/>
    </location>
</feature>
<organism evidence="3 4">
    <name type="scientific">Agathobaculum butyriciproducens</name>
    <dbReference type="NCBI Taxonomy" id="1628085"/>
    <lineage>
        <taxon>Bacteria</taxon>
        <taxon>Bacillati</taxon>
        <taxon>Bacillota</taxon>
        <taxon>Clostridia</taxon>
        <taxon>Eubacteriales</taxon>
        <taxon>Butyricicoccaceae</taxon>
        <taxon>Agathobaculum</taxon>
    </lineage>
</organism>
<dbReference type="GeneID" id="98660109"/>
<dbReference type="Gene3D" id="1.10.1760.20">
    <property type="match status" value="1"/>
</dbReference>
<keyword evidence="3" id="KW-0808">Transferase</keyword>
<evidence type="ECO:0000313" key="4">
    <source>
        <dbReference type="Proteomes" id="UP001298753"/>
    </source>
</evidence>
<proteinExistence type="predicted"/>
<accession>A0AAW4VZ80</accession>
<dbReference type="GO" id="GO:0052621">
    <property type="term" value="F:diguanylate cyclase activity"/>
    <property type="evidence" value="ECO:0007669"/>
    <property type="project" value="UniProtKB-EC"/>
</dbReference>
<feature type="transmembrane region" description="Helical" evidence="1">
    <location>
        <begin position="93"/>
        <end position="118"/>
    </location>
</feature>
<dbReference type="NCBIfam" id="TIGR00254">
    <property type="entry name" value="GGDEF"/>
    <property type="match status" value="1"/>
</dbReference>
<reference evidence="3 4" key="1">
    <citation type="submission" date="2021-10" db="EMBL/GenBank/DDBJ databases">
        <title>Anaerobic single-cell dispensing facilitates the cultivation of human gut bacteria.</title>
        <authorList>
            <person name="Afrizal A."/>
        </authorList>
    </citation>
    <scope>NUCLEOTIDE SEQUENCE [LARGE SCALE GENOMIC DNA]</scope>
    <source>
        <strain evidence="3 4">CLA-AA-H270</strain>
    </source>
</reference>
<dbReference type="Pfam" id="PF12822">
    <property type="entry name" value="ECF_trnsprt"/>
    <property type="match status" value="1"/>
</dbReference>
<dbReference type="Proteomes" id="UP001298753">
    <property type="component" value="Unassembled WGS sequence"/>
</dbReference>
<evidence type="ECO:0000313" key="3">
    <source>
        <dbReference type="EMBL" id="MCC2176016.1"/>
    </source>
</evidence>
<keyword evidence="3" id="KW-0548">Nucleotidyltransferase</keyword>
<keyword evidence="1" id="KW-0472">Membrane</keyword>
<sequence>MNTTWETHKFEHYIFSLLLAVEVIMSFTFLGYVHIPPISITTAYIPIIITACLFGPAEASFAGLLFGLGSLYKASATYVMPADAVFSPFRSDFPIGSILLSVGTRVLFGFLLGCLFQLARKSKRKNLCKLLITIAAPKLHALLVYTAMGLFFPSLGFNFSSIFMLEKSDLIILLFCVAVVLAIDKLYHSSFIQTYKKAVNEYENTPYWSPKIGFVLGAVSTFIFCMAVLSTVYFSSRMYYMLGQHGIDVTQDIHRDILHLQVQFLTAMLALNFILLILILMVYRYMKFREYTGELDFLTGIMGRRLFLHTCLRSQKSHAGSAGWFLVCDLDYFKHINDKYGHSVGDEVLKQFAEHLQNTFRFCGFVGRIGGDEFAVMLDMNLSLDQLEYLLTQFLRDISGILEQVTVSCSIGAYRFVFPQEIKHLLTETDRVLYQAKENGRACFVIEDSTEK</sequence>
<dbReference type="GO" id="GO:0022857">
    <property type="term" value="F:transmembrane transporter activity"/>
    <property type="evidence" value="ECO:0007669"/>
    <property type="project" value="InterPro"/>
</dbReference>
<feature type="transmembrane region" description="Helical" evidence="1">
    <location>
        <begin position="212"/>
        <end position="234"/>
    </location>
</feature>
<protein>
    <submittedName>
        <fullName evidence="3">Diguanylate cyclase</fullName>
        <ecNumber evidence="3">2.7.7.65</ecNumber>
    </submittedName>
</protein>
<dbReference type="Pfam" id="PF00990">
    <property type="entry name" value="GGDEF"/>
    <property type="match status" value="1"/>
</dbReference>
<dbReference type="Gene3D" id="3.30.70.270">
    <property type="match status" value="1"/>
</dbReference>
<keyword evidence="1" id="KW-1133">Transmembrane helix</keyword>
<dbReference type="EMBL" id="JAJEPX010000004">
    <property type="protein sequence ID" value="MCC2176016.1"/>
    <property type="molecule type" value="Genomic_DNA"/>
</dbReference>
<dbReference type="InterPro" id="IPR050469">
    <property type="entry name" value="Diguanylate_Cyclase"/>
</dbReference>
<evidence type="ECO:0000259" key="2">
    <source>
        <dbReference type="PROSITE" id="PS50887"/>
    </source>
</evidence>
<keyword evidence="4" id="KW-1185">Reference proteome</keyword>
<gene>
    <name evidence="3" type="ORF">LKD22_02520</name>
</gene>
<feature type="transmembrane region" description="Helical" evidence="1">
    <location>
        <begin position="264"/>
        <end position="283"/>
    </location>
</feature>
<dbReference type="RefSeq" id="WP_227600146.1">
    <property type="nucleotide sequence ID" value="NZ_JAJEPX010000004.1"/>
</dbReference>
<dbReference type="EC" id="2.7.7.65" evidence="3"/>
<dbReference type="PROSITE" id="PS50887">
    <property type="entry name" value="GGDEF"/>
    <property type="match status" value="1"/>
</dbReference>
<dbReference type="SMART" id="SM00267">
    <property type="entry name" value="GGDEF"/>
    <property type="match status" value="1"/>
</dbReference>
<dbReference type="InterPro" id="IPR000160">
    <property type="entry name" value="GGDEF_dom"/>
</dbReference>
<dbReference type="SUPFAM" id="SSF55073">
    <property type="entry name" value="Nucleotide cyclase"/>
    <property type="match status" value="1"/>
</dbReference>
<dbReference type="InterPro" id="IPR029787">
    <property type="entry name" value="Nucleotide_cyclase"/>
</dbReference>